<evidence type="ECO:0008006" key="3">
    <source>
        <dbReference type="Google" id="ProtNLM"/>
    </source>
</evidence>
<name>A0A9X0HJA6_SOLP1</name>
<protein>
    <recommendedName>
        <fullName evidence="3">STAS/SEC14 domain-containing protein</fullName>
    </recommendedName>
</protein>
<evidence type="ECO:0000313" key="2">
    <source>
        <dbReference type="Proteomes" id="UP000054223"/>
    </source>
</evidence>
<dbReference type="EMBL" id="LNAL01000008">
    <property type="protein sequence ID" value="KUG06916.1"/>
    <property type="molecule type" value="Genomic_DNA"/>
</dbReference>
<dbReference type="RefSeq" id="WP_059072610.1">
    <property type="nucleotide sequence ID" value="NZ_LNAL01000008.1"/>
</dbReference>
<reference evidence="1 2" key="1">
    <citation type="submission" date="2015-11" db="EMBL/GenBank/DDBJ databases">
        <title>Solirubrum puertoriconensis gen. nov. an environmental bacteria isolated in Puerto Rico.</title>
        <authorList>
            <person name="Cuebas-Irizarry M.F."/>
            <person name="Montalvo-Rodriguez R."/>
        </authorList>
    </citation>
    <scope>NUCLEOTIDE SEQUENCE [LARGE SCALE GENOMIC DNA]</scope>
    <source>
        <strain evidence="1 2">MC1A</strain>
    </source>
</reference>
<accession>A0A9X0HJA6</accession>
<sequence>MREFFKNSVGKVIYHSQGYVRLVYGPEKRAVEELEVFVRQVSNLIKTSGLNKVLIDQRLMKEFSLSESQWIANFWLTQAQDLGLIYRATLPPKDVIARLAANNLLKASSAPYLINQAFEHEAEALAWLLKQP</sequence>
<dbReference type="AlphaFoldDB" id="A0A9X0HJA6"/>
<comment type="caution">
    <text evidence="1">The sequence shown here is derived from an EMBL/GenBank/DDBJ whole genome shotgun (WGS) entry which is preliminary data.</text>
</comment>
<keyword evidence="2" id="KW-1185">Reference proteome</keyword>
<gene>
    <name evidence="1" type="ORF">ASU33_06215</name>
</gene>
<evidence type="ECO:0000313" key="1">
    <source>
        <dbReference type="EMBL" id="KUG06916.1"/>
    </source>
</evidence>
<dbReference type="Proteomes" id="UP000054223">
    <property type="component" value="Unassembled WGS sequence"/>
</dbReference>
<dbReference type="OrthoDB" id="880716at2"/>
<proteinExistence type="predicted"/>
<organism evidence="1 2">
    <name type="scientific">Solirubrum puertoriconensis</name>
    <dbReference type="NCBI Taxonomy" id="1751427"/>
    <lineage>
        <taxon>Bacteria</taxon>
        <taxon>Pseudomonadati</taxon>
        <taxon>Bacteroidota</taxon>
        <taxon>Cytophagia</taxon>
        <taxon>Cytophagales</taxon>
    </lineage>
</organism>